<proteinExistence type="predicted"/>
<dbReference type="OMA" id="FWTWMDS"/>
<dbReference type="Proteomes" id="UP001501940">
    <property type="component" value="Chromosome 20"/>
</dbReference>
<protein>
    <recommendedName>
        <fullName evidence="2">Tubulin epsilon and delta complex protein 1 domain-containing protein</fullName>
    </recommendedName>
</protein>
<organism evidence="3 4">
    <name type="scientific">Amphiprion ocellaris</name>
    <name type="common">Clown anemonefish</name>
    <dbReference type="NCBI Taxonomy" id="80972"/>
    <lineage>
        <taxon>Eukaryota</taxon>
        <taxon>Metazoa</taxon>
        <taxon>Chordata</taxon>
        <taxon>Craniata</taxon>
        <taxon>Vertebrata</taxon>
        <taxon>Euteleostomi</taxon>
        <taxon>Actinopterygii</taxon>
        <taxon>Neopterygii</taxon>
        <taxon>Teleostei</taxon>
        <taxon>Neoteleostei</taxon>
        <taxon>Acanthomorphata</taxon>
        <taxon>Ovalentaria</taxon>
        <taxon>Pomacentridae</taxon>
        <taxon>Amphiprion</taxon>
    </lineage>
</organism>
<feature type="region of interest" description="Disordered" evidence="1">
    <location>
        <begin position="288"/>
        <end position="325"/>
    </location>
</feature>
<feature type="compositionally biased region" description="Basic and acidic residues" evidence="1">
    <location>
        <begin position="304"/>
        <end position="322"/>
    </location>
</feature>
<dbReference type="Ensembl" id="ENSAOCT00000020617.2">
    <property type="protein sequence ID" value="ENSAOCP00000012771.2"/>
    <property type="gene ID" value="ENSAOCG00000017279.2"/>
</dbReference>
<feature type="domain" description="Tubulin epsilon and delta complex protein 1" evidence="2">
    <location>
        <begin position="107"/>
        <end position="252"/>
    </location>
</feature>
<reference evidence="3 4" key="1">
    <citation type="submission" date="2022-01" db="EMBL/GenBank/DDBJ databases">
        <title>A chromosome-scale genome assembly of the false clownfish, Amphiprion ocellaris.</title>
        <authorList>
            <person name="Ryu T."/>
        </authorList>
    </citation>
    <scope>NUCLEOTIDE SEQUENCE [LARGE SCALE GENOMIC DNA]</scope>
</reference>
<name>A0A3Q1BW87_AMPOC</name>
<keyword evidence="4" id="KW-1185">Reference proteome</keyword>
<dbReference type="GeneTree" id="ENSGT00910000145250"/>
<evidence type="ECO:0000259" key="2">
    <source>
        <dbReference type="Pfam" id="PF14970"/>
    </source>
</evidence>
<reference evidence="3" key="3">
    <citation type="submission" date="2025-09" db="UniProtKB">
        <authorList>
            <consortium name="Ensembl"/>
        </authorList>
    </citation>
    <scope>IDENTIFICATION</scope>
</reference>
<dbReference type="AlphaFoldDB" id="A0A3Q1BW87"/>
<evidence type="ECO:0000313" key="3">
    <source>
        <dbReference type="Ensembl" id="ENSAOCP00000012771.2"/>
    </source>
</evidence>
<dbReference type="PANTHER" id="PTHR35076:SF1">
    <property type="entry name" value="TUBULIN EPSILON AND DELTA COMPLEX PROTEIN 1"/>
    <property type="match status" value="1"/>
</dbReference>
<evidence type="ECO:0000313" key="4">
    <source>
        <dbReference type="Proteomes" id="UP001501940"/>
    </source>
</evidence>
<reference evidence="3" key="2">
    <citation type="submission" date="2025-08" db="UniProtKB">
        <authorList>
            <consortium name="Ensembl"/>
        </authorList>
    </citation>
    <scope>IDENTIFICATION</scope>
</reference>
<accession>A0A3Q1BW87</accession>
<dbReference type="InterPro" id="IPR027996">
    <property type="entry name" value="TEDC1_dom"/>
</dbReference>
<dbReference type="Pfam" id="PF14970">
    <property type="entry name" value="TEDC1"/>
    <property type="match status" value="1"/>
</dbReference>
<evidence type="ECO:0000256" key="1">
    <source>
        <dbReference type="SAM" id="MobiDB-lite"/>
    </source>
</evidence>
<dbReference type="PANTHER" id="PTHR35076">
    <property type="entry name" value="TUBULIN EPSILON AND DELTA COMPLEX PROTEIN 1"/>
    <property type="match status" value="1"/>
</dbReference>
<sequence>MQRAKVSGSVEVKQVIGALCRLLAAAGVDPVPVPENFRRAKFGGGAEEDQFWQLLGSILQKTAVVSSEVDLQLRGASENRKFVAAGLCETGYHADWMYERQGGHAEGGRSFSSRDLLLALGWLLAAGTLEKLLTQRVQQLDKTLLTPVPVNLHLSSELQFDSASLRRLQWLIGRLRHQGRILLSMLQEQTRLLHAVFSASLSSAASSSCGQSSVVLKEDLVCVQQLCDLLEAYLSWRQVEDVFWTWMDSVVDCHLTGPVIKRPTHAQSGSPGVCHHRTWGLDKPDDTLLGLPVDTHTSTPTQEGPRRGRGDVKDRGGGEKGRAGPPFVFSLPSVPFLSQVFRARLQAERPVRQPRAEDLHSSTEAPELKASQAVQLLLHAEALLLERRDRQRLANRTQLQEMIGSLDELMIGAQRLWHHAVQGEEDEHGCLTGNVCTTTLLCRFLTSY</sequence>
<dbReference type="InterPro" id="IPR043535">
    <property type="entry name" value="TEDC1"/>
</dbReference>
<gene>
    <name evidence="3" type="primary">TEDC1</name>
</gene>